<organism evidence="2 3">
    <name type="scientific">Meripilus lineatus</name>
    <dbReference type="NCBI Taxonomy" id="2056292"/>
    <lineage>
        <taxon>Eukaryota</taxon>
        <taxon>Fungi</taxon>
        <taxon>Dikarya</taxon>
        <taxon>Basidiomycota</taxon>
        <taxon>Agaricomycotina</taxon>
        <taxon>Agaricomycetes</taxon>
        <taxon>Polyporales</taxon>
        <taxon>Meripilaceae</taxon>
        <taxon>Meripilus</taxon>
    </lineage>
</organism>
<dbReference type="Proteomes" id="UP001212997">
    <property type="component" value="Unassembled WGS sequence"/>
</dbReference>
<sequence length="259" mass="28281">MSTATPIHNTNVACCTIPPVHSNYEPKGTFKSYGGFKKVYVTGPETLGQSAIVCVYDIFGFKPQTQQGADIIADNLKVQVLMPDFFEDGEPYPLENFPPKTDEDKAKLQAFFGGIALPPKNGERLLAFGKTLKDDGVKFLGVYGFCWGGKVTILAGSQSGSSYDAVSLVHPAMLSAADSENLAVPIALYPSKDEPESEFNKIVEIIKSKPIAAKSDFKIWDTFHGFAAARANLDDEDNNAKYKELYQSLIKFFKNAGDI</sequence>
<name>A0AAD5VA98_9APHY</name>
<protein>
    <recommendedName>
        <fullName evidence="1">Dienelactone hydrolase domain-containing protein</fullName>
    </recommendedName>
</protein>
<dbReference type="SUPFAM" id="SSF53474">
    <property type="entry name" value="alpha/beta-Hydrolases"/>
    <property type="match status" value="1"/>
</dbReference>
<gene>
    <name evidence="2" type="ORF">NLI96_g1616</name>
</gene>
<comment type="caution">
    <text evidence="2">The sequence shown here is derived from an EMBL/GenBank/DDBJ whole genome shotgun (WGS) entry which is preliminary data.</text>
</comment>
<feature type="domain" description="Dienelactone hydrolase" evidence="1">
    <location>
        <begin position="39"/>
        <end position="255"/>
    </location>
</feature>
<keyword evidence="3" id="KW-1185">Reference proteome</keyword>
<dbReference type="GO" id="GO:0016787">
    <property type="term" value="F:hydrolase activity"/>
    <property type="evidence" value="ECO:0007669"/>
    <property type="project" value="InterPro"/>
</dbReference>
<proteinExistence type="predicted"/>
<dbReference type="Gene3D" id="3.40.50.1820">
    <property type="entry name" value="alpha/beta hydrolase"/>
    <property type="match status" value="1"/>
</dbReference>
<evidence type="ECO:0000313" key="3">
    <source>
        <dbReference type="Proteomes" id="UP001212997"/>
    </source>
</evidence>
<dbReference type="AlphaFoldDB" id="A0AAD5VA98"/>
<evidence type="ECO:0000313" key="2">
    <source>
        <dbReference type="EMBL" id="KAJ3490173.1"/>
    </source>
</evidence>
<dbReference type="EMBL" id="JANAWD010000032">
    <property type="protein sequence ID" value="KAJ3490173.1"/>
    <property type="molecule type" value="Genomic_DNA"/>
</dbReference>
<accession>A0AAD5VA98</accession>
<dbReference type="PANTHER" id="PTHR47668">
    <property type="entry name" value="DIENELACTONE HYDROLASE FAMILY PROTEIN (AFU_ORTHOLOGUE AFUA_6G01940)"/>
    <property type="match status" value="1"/>
</dbReference>
<evidence type="ECO:0000259" key="1">
    <source>
        <dbReference type="Pfam" id="PF01738"/>
    </source>
</evidence>
<reference evidence="2" key="1">
    <citation type="submission" date="2022-07" db="EMBL/GenBank/DDBJ databases">
        <title>Genome Sequence of Physisporinus lineatus.</title>
        <authorList>
            <person name="Buettner E."/>
        </authorList>
    </citation>
    <scope>NUCLEOTIDE SEQUENCE</scope>
    <source>
        <strain evidence="2">VT162</strain>
    </source>
</reference>
<dbReference type="InterPro" id="IPR002925">
    <property type="entry name" value="Dienelactn_hydro"/>
</dbReference>
<dbReference type="InterPro" id="IPR029058">
    <property type="entry name" value="AB_hydrolase_fold"/>
</dbReference>
<dbReference type="Pfam" id="PF01738">
    <property type="entry name" value="DLH"/>
    <property type="match status" value="1"/>
</dbReference>
<dbReference type="PANTHER" id="PTHR47668:SF1">
    <property type="entry name" value="DIENELACTONE HYDROLASE DOMAIN-CONTAINING PROTEIN-RELATED"/>
    <property type="match status" value="1"/>
</dbReference>